<feature type="region of interest" description="Disordered" evidence="1">
    <location>
        <begin position="316"/>
        <end position="344"/>
    </location>
</feature>
<dbReference type="EMBL" id="NCSJ02000566">
    <property type="protein sequence ID" value="RFU23904.1"/>
    <property type="molecule type" value="Genomic_DNA"/>
</dbReference>
<dbReference type="STRING" id="5539.A0A3E2GRX6"/>
<protein>
    <submittedName>
        <fullName evidence="2">Uncharacterized protein</fullName>
    </submittedName>
</protein>
<reference evidence="2 3" key="1">
    <citation type="submission" date="2018-05" db="EMBL/GenBank/DDBJ databases">
        <title>Draft genome sequence of Scytalidium lignicola DSM 105466, a ubiquitous saprotrophic fungus.</title>
        <authorList>
            <person name="Buettner E."/>
            <person name="Gebauer A.M."/>
            <person name="Hofrichter M."/>
            <person name="Liers C."/>
            <person name="Kellner H."/>
        </authorList>
    </citation>
    <scope>NUCLEOTIDE SEQUENCE [LARGE SCALE GENOMIC DNA]</scope>
    <source>
        <strain evidence="2 3">DSM 105466</strain>
    </source>
</reference>
<keyword evidence="3" id="KW-1185">Reference proteome</keyword>
<feature type="compositionally biased region" description="Acidic residues" evidence="1">
    <location>
        <begin position="331"/>
        <end position="341"/>
    </location>
</feature>
<comment type="caution">
    <text evidence="2">The sequence shown here is derived from an EMBL/GenBank/DDBJ whole genome shotgun (WGS) entry which is preliminary data.</text>
</comment>
<dbReference type="AlphaFoldDB" id="A0A3E2GRX6"/>
<feature type="region of interest" description="Disordered" evidence="1">
    <location>
        <begin position="1"/>
        <end position="20"/>
    </location>
</feature>
<dbReference type="Gene3D" id="3.10.20.720">
    <property type="match status" value="1"/>
</dbReference>
<gene>
    <name evidence="2" type="ORF">B7463_g12436</name>
</gene>
<organism evidence="2 3">
    <name type="scientific">Scytalidium lignicola</name>
    <name type="common">Hyphomycete</name>
    <dbReference type="NCBI Taxonomy" id="5539"/>
    <lineage>
        <taxon>Eukaryota</taxon>
        <taxon>Fungi</taxon>
        <taxon>Dikarya</taxon>
        <taxon>Ascomycota</taxon>
        <taxon>Pezizomycotina</taxon>
        <taxon>Leotiomycetes</taxon>
        <taxon>Leotiomycetes incertae sedis</taxon>
        <taxon>Scytalidium</taxon>
    </lineage>
</organism>
<dbReference type="GO" id="GO:0007059">
    <property type="term" value="P:chromosome segregation"/>
    <property type="evidence" value="ECO:0007669"/>
    <property type="project" value="InterPro"/>
</dbReference>
<feature type="region of interest" description="Disordered" evidence="1">
    <location>
        <begin position="399"/>
        <end position="426"/>
    </location>
</feature>
<dbReference type="Pfam" id="PF05238">
    <property type="entry name" value="CENP-N"/>
    <property type="match status" value="1"/>
</dbReference>
<evidence type="ECO:0000313" key="3">
    <source>
        <dbReference type="Proteomes" id="UP000258309"/>
    </source>
</evidence>
<feature type="non-terminal residue" evidence="2">
    <location>
        <position position="483"/>
    </location>
</feature>
<dbReference type="InterPro" id="IPR007902">
    <property type="entry name" value="Chl4/mis15/CENP-N"/>
</dbReference>
<feature type="compositionally biased region" description="Acidic residues" evidence="1">
    <location>
        <begin position="410"/>
        <end position="422"/>
    </location>
</feature>
<dbReference type="GO" id="GO:0034080">
    <property type="term" value="P:CENP-A containing chromatin assembly"/>
    <property type="evidence" value="ECO:0007669"/>
    <property type="project" value="InterPro"/>
</dbReference>
<feature type="non-terminal residue" evidence="2">
    <location>
        <position position="1"/>
    </location>
</feature>
<sequence>MASLSIPTTSTLDPAQRVPSNDPAVSKILNRLSRPSLLSLALDWLDDRNQDITAPYLAMEDEEIDPQDLYPPVQSLEELREIYTDMQQRKGGKRDVVDRIIEGDWRDGISLYQIAMVDMQYLYDHPTSQKWTALKVVQLAPEGAGVDTPPSPPLTEKPTTVPRFHPATFLQNLQSESLPDVKAHYNLDRHPRLPLLLLRSNQITTFDSSRTFYVAFPDASPFVYVSLTTSSTTNTNLTSSSTAPSKALDTRSLRKLTLDSIPKAFSRPRQRYGLETTNLSARNLEALVERRGGGRTNAAGGGWSVYAGENRKDTPLNIIPDAHLPTPEASTGEEEEEEEEGGVGLRRTITVRGLKRKSEDDEAIVKRRKKIAEGRFGNSARLTDGKGIERVEVRIDDPYLPVSANRDDDNNNNDDDDDDDETDFKPNVRITFTGTHVFAGIRELVEAGVIDGVKMPGWMTGEEGVSIGVVENWRIKGFKGSGI</sequence>
<dbReference type="OMA" id="HPASLRW"/>
<feature type="compositionally biased region" description="Polar residues" evidence="1">
    <location>
        <begin position="1"/>
        <end position="13"/>
    </location>
</feature>
<evidence type="ECO:0000313" key="2">
    <source>
        <dbReference type="EMBL" id="RFU23904.1"/>
    </source>
</evidence>
<dbReference type="Proteomes" id="UP000258309">
    <property type="component" value="Unassembled WGS sequence"/>
</dbReference>
<name>A0A3E2GRX6_SCYLI</name>
<accession>A0A3E2GRX6</accession>
<dbReference type="OrthoDB" id="6585699at2759"/>
<evidence type="ECO:0000256" key="1">
    <source>
        <dbReference type="SAM" id="MobiDB-lite"/>
    </source>
</evidence>
<proteinExistence type="predicted"/>